<evidence type="ECO:0000259" key="1">
    <source>
        <dbReference type="Pfam" id="PF02557"/>
    </source>
</evidence>
<dbReference type="InterPro" id="IPR058193">
    <property type="entry name" value="VanY/YodJ_core_dom"/>
</dbReference>
<reference evidence="2 3" key="1">
    <citation type="submission" date="2023-12" db="EMBL/GenBank/DDBJ databases">
        <title>Whole-genome sequencing of halo(alkali)philic microorganisms from hypersaline lakes.</title>
        <authorList>
            <person name="Sorokin D.Y."/>
            <person name="Merkel A.Y."/>
            <person name="Messina E."/>
            <person name="Yakimov M."/>
        </authorList>
    </citation>
    <scope>NUCLEOTIDE SEQUENCE [LARGE SCALE GENOMIC DNA]</scope>
    <source>
        <strain evidence="2 3">AB-CW1</strain>
    </source>
</reference>
<dbReference type="InterPro" id="IPR003709">
    <property type="entry name" value="VanY-like_core_dom"/>
</dbReference>
<name>A0AAP6MLB9_9GAMM</name>
<dbReference type="SUPFAM" id="SSF55166">
    <property type="entry name" value="Hedgehog/DD-peptidase"/>
    <property type="match status" value="1"/>
</dbReference>
<organism evidence="2 3">
    <name type="scientific">Natronospira elongata</name>
    <dbReference type="NCBI Taxonomy" id="3110268"/>
    <lineage>
        <taxon>Bacteria</taxon>
        <taxon>Pseudomonadati</taxon>
        <taxon>Pseudomonadota</taxon>
        <taxon>Gammaproteobacteria</taxon>
        <taxon>Natronospirales</taxon>
        <taxon>Natronospiraceae</taxon>
        <taxon>Natronospira</taxon>
    </lineage>
</organism>
<accession>A0AAP6MLB9</accession>
<dbReference type="Gene3D" id="3.30.1380.10">
    <property type="match status" value="1"/>
</dbReference>
<dbReference type="GO" id="GO:0008233">
    <property type="term" value="F:peptidase activity"/>
    <property type="evidence" value="ECO:0007669"/>
    <property type="project" value="InterPro"/>
</dbReference>
<gene>
    <name evidence="2" type="ORF">VCB98_00585</name>
</gene>
<dbReference type="InterPro" id="IPR052179">
    <property type="entry name" value="DD-CPase-like"/>
</dbReference>
<dbReference type="CDD" id="cd14852">
    <property type="entry name" value="LD-carboxypeptidase"/>
    <property type="match status" value="1"/>
</dbReference>
<dbReference type="AlphaFoldDB" id="A0AAP6MLB9"/>
<feature type="domain" description="D-alanyl-D-alanine carboxypeptidase-like core" evidence="1">
    <location>
        <begin position="92"/>
        <end position="217"/>
    </location>
</feature>
<proteinExistence type="predicted"/>
<dbReference type="EMBL" id="JAYGII010000001">
    <property type="protein sequence ID" value="MEA5444312.1"/>
    <property type="molecule type" value="Genomic_DNA"/>
</dbReference>
<evidence type="ECO:0000313" key="3">
    <source>
        <dbReference type="Proteomes" id="UP001302316"/>
    </source>
</evidence>
<comment type="caution">
    <text evidence="2">The sequence shown here is derived from an EMBL/GenBank/DDBJ whole genome shotgun (WGS) entry which is preliminary data.</text>
</comment>
<dbReference type="RefSeq" id="WP_346049376.1">
    <property type="nucleotide sequence ID" value="NZ_JAYGII010000001.1"/>
</dbReference>
<evidence type="ECO:0000313" key="2">
    <source>
        <dbReference type="EMBL" id="MEA5444312.1"/>
    </source>
</evidence>
<protein>
    <submittedName>
        <fullName evidence="2">M15 family metallopeptidase</fullName>
    </submittedName>
</protein>
<keyword evidence="3" id="KW-1185">Reference proteome</keyword>
<dbReference type="Pfam" id="PF02557">
    <property type="entry name" value="VanY"/>
    <property type="match status" value="1"/>
</dbReference>
<dbReference type="PANTHER" id="PTHR34385:SF1">
    <property type="entry name" value="PEPTIDOGLYCAN L-ALANYL-D-GLUTAMATE ENDOPEPTIDASE CWLK"/>
    <property type="match status" value="1"/>
</dbReference>
<dbReference type="PANTHER" id="PTHR34385">
    <property type="entry name" value="D-ALANYL-D-ALANINE CARBOXYPEPTIDASE"/>
    <property type="match status" value="1"/>
</dbReference>
<dbReference type="Proteomes" id="UP001302316">
    <property type="component" value="Unassembled WGS sequence"/>
</dbReference>
<dbReference type="InterPro" id="IPR009045">
    <property type="entry name" value="Zn_M74/Hedgehog-like"/>
</dbReference>
<sequence length="221" mass="25117">MAARLERVFFRARGRLTALLVFLLLLAVPSAVPASLNETGEREAKVAWLKGVAANHLWLGIPREIAASTRLRIQPEPSRLVSVGRGIYGRQHRLAPEAALAFEIMRQHARDQGVSLLLVSSYRSVDYQAELVARRLEEGRDKLRIFHGLALPGYSEHHSGCAVDLATDDYRQLGQDFRETAAYAWLRANARDYGFRESYPRNNNQGIMPEPWHWYFFACAR</sequence>
<dbReference type="GO" id="GO:0006508">
    <property type="term" value="P:proteolysis"/>
    <property type="evidence" value="ECO:0007669"/>
    <property type="project" value="InterPro"/>
</dbReference>